<reference evidence="4" key="1">
    <citation type="submission" date="2023-06" db="EMBL/GenBank/DDBJ databases">
        <title>SYSU T00b26.</title>
        <authorList>
            <person name="Gao L."/>
            <person name="Fang B.-Z."/>
            <person name="Li W.-J."/>
        </authorList>
    </citation>
    <scope>NUCLEOTIDE SEQUENCE</scope>
    <source>
        <strain evidence="4">SYSU T00b26</strain>
    </source>
</reference>
<feature type="transmembrane region" description="Helical" evidence="2">
    <location>
        <begin position="32"/>
        <end position="54"/>
    </location>
</feature>
<keyword evidence="5" id="KW-1185">Reference proteome</keyword>
<evidence type="ECO:0000313" key="5">
    <source>
        <dbReference type="Proteomes" id="UP001172738"/>
    </source>
</evidence>
<dbReference type="Gene3D" id="3.30.70.2390">
    <property type="match status" value="1"/>
</dbReference>
<proteinExistence type="predicted"/>
<evidence type="ECO:0000313" key="4">
    <source>
        <dbReference type="EMBL" id="MDN4471954.1"/>
    </source>
</evidence>
<dbReference type="EMBL" id="JAUHPV010000002">
    <property type="protein sequence ID" value="MDN4471954.1"/>
    <property type="molecule type" value="Genomic_DNA"/>
</dbReference>
<keyword evidence="2" id="KW-1133">Transmembrane helix</keyword>
<evidence type="ECO:0000256" key="1">
    <source>
        <dbReference type="SAM" id="MobiDB-lite"/>
    </source>
</evidence>
<comment type="caution">
    <text evidence="4">The sequence shown here is derived from an EMBL/GenBank/DDBJ whole genome shotgun (WGS) entry which is preliminary data.</text>
</comment>
<evidence type="ECO:0000256" key="2">
    <source>
        <dbReference type="SAM" id="Phobius"/>
    </source>
</evidence>
<feature type="domain" description="LytR/CpsA/Psr regulator C-terminal" evidence="3">
    <location>
        <begin position="110"/>
        <end position="196"/>
    </location>
</feature>
<protein>
    <submittedName>
        <fullName evidence="4">LytR C-terminal domain-containing protein</fullName>
    </submittedName>
</protein>
<feature type="region of interest" description="Disordered" evidence="1">
    <location>
        <begin position="62"/>
        <end position="100"/>
    </location>
</feature>
<name>A0ABT8FZ18_9MICO</name>
<evidence type="ECO:0000259" key="3">
    <source>
        <dbReference type="Pfam" id="PF13399"/>
    </source>
</evidence>
<accession>A0ABT8FZ18</accession>
<dbReference type="Proteomes" id="UP001172738">
    <property type="component" value="Unassembled WGS sequence"/>
</dbReference>
<dbReference type="InterPro" id="IPR027381">
    <property type="entry name" value="LytR/CpsA/Psr_C"/>
</dbReference>
<keyword evidence="2" id="KW-0812">Transmembrane</keyword>
<dbReference type="RefSeq" id="WP_301126145.1">
    <property type="nucleotide sequence ID" value="NZ_JAUHPV010000002.1"/>
</dbReference>
<dbReference type="Pfam" id="PF13399">
    <property type="entry name" value="LytR_C"/>
    <property type="match status" value="1"/>
</dbReference>
<keyword evidence="2" id="KW-0472">Membrane</keyword>
<organism evidence="4 5">
    <name type="scientific">Demequina zhanjiangensis</name>
    <dbReference type="NCBI Taxonomy" id="3051659"/>
    <lineage>
        <taxon>Bacteria</taxon>
        <taxon>Bacillati</taxon>
        <taxon>Actinomycetota</taxon>
        <taxon>Actinomycetes</taxon>
        <taxon>Micrococcales</taxon>
        <taxon>Demequinaceae</taxon>
        <taxon>Demequina</taxon>
    </lineage>
</organism>
<sequence length="199" mass="20950">MAQYEQDEFDVLAREAGPVGVHRAPRPWWTRLLLPLAVFLIAGGVAYGWVAYTWNQDIANPETSFTPTEEPTETAEPSPTATASESASPSASPTPTVSETPEPVIVYDAEVFVRNGAGIAGIAGAQQEILEADGFTAVTANNINASLIPNGENTVVYEDPELADTAAHIAELLGIDAVLEQRPPGGNQIEVLLASDPAA</sequence>
<gene>
    <name evidence="4" type="ORF">QQX04_02975</name>
</gene>